<dbReference type="AlphaFoldDB" id="A0A644T2P0"/>
<gene>
    <name evidence="1" type="ORF">SDC9_06661</name>
</gene>
<comment type="caution">
    <text evidence="1">The sequence shown here is derived from an EMBL/GenBank/DDBJ whole genome shotgun (WGS) entry which is preliminary data.</text>
</comment>
<proteinExistence type="predicted"/>
<accession>A0A644T2P0</accession>
<protein>
    <recommendedName>
        <fullName evidence="2">Papain-like cysteine peptidase</fullName>
    </recommendedName>
</protein>
<dbReference type="EMBL" id="VSSQ01000014">
    <property type="protein sequence ID" value="MPL61094.1"/>
    <property type="molecule type" value="Genomic_DNA"/>
</dbReference>
<name>A0A644T2P0_9ZZZZ</name>
<evidence type="ECO:0008006" key="2">
    <source>
        <dbReference type="Google" id="ProtNLM"/>
    </source>
</evidence>
<evidence type="ECO:0000313" key="1">
    <source>
        <dbReference type="EMBL" id="MPL61094.1"/>
    </source>
</evidence>
<organism evidence="1">
    <name type="scientific">bioreactor metagenome</name>
    <dbReference type="NCBI Taxonomy" id="1076179"/>
    <lineage>
        <taxon>unclassified sequences</taxon>
        <taxon>metagenomes</taxon>
        <taxon>ecological metagenomes</taxon>
    </lineage>
</organism>
<reference evidence="1" key="1">
    <citation type="submission" date="2019-08" db="EMBL/GenBank/DDBJ databases">
        <authorList>
            <person name="Kucharzyk K."/>
            <person name="Murdoch R.W."/>
            <person name="Higgins S."/>
            <person name="Loffler F."/>
        </authorList>
    </citation>
    <scope>NUCLEOTIDE SEQUENCE</scope>
</reference>
<sequence>MTLKNKMDIFINIIRCYSNLLGYNNSNSKAPYKYYISMGNFCLPRSFLTEWGIKPRKSEGELSLPFDLLHIDPIALNYYFLFSFRHFFSNVEFNKEENVFRSVHGHYRLFNHDKDCGDNFTMLMNRYKNRIANLKKIMKSKENILFVQACENCYMDVDNLYEILRFYRKNNPFKLILLDLCCSKSINKKNINKNITIIKEPYPTDDYLWWSKDCRKSDAGIDFENRLRKKIEGIIHV</sequence>